<feature type="transmembrane region" description="Helical" evidence="1">
    <location>
        <begin position="105"/>
        <end position="126"/>
    </location>
</feature>
<name>A0A6J6PPB5_9ZZZZ</name>
<dbReference type="Pfam" id="PF07136">
    <property type="entry name" value="DUF1385"/>
    <property type="match status" value="1"/>
</dbReference>
<evidence type="ECO:0000313" key="2">
    <source>
        <dbReference type="EMBL" id="CAB4698733.1"/>
    </source>
</evidence>
<protein>
    <submittedName>
        <fullName evidence="2">Unannotated protein</fullName>
    </submittedName>
</protein>
<organism evidence="2">
    <name type="scientific">freshwater metagenome</name>
    <dbReference type="NCBI Taxonomy" id="449393"/>
    <lineage>
        <taxon>unclassified sequences</taxon>
        <taxon>metagenomes</taxon>
        <taxon>ecological metagenomes</taxon>
    </lineage>
</organism>
<feature type="transmembrane region" description="Helical" evidence="1">
    <location>
        <begin position="138"/>
        <end position="161"/>
    </location>
</feature>
<dbReference type="PANTHER" id="PTHR42867:SF1">
    <property type="entry name" value="MEMBRANE PROTEIN-RELATED"/>
    <property type="match status" value="1"/>
</dbReference>
<evidence type="ECO:0000256" key="1">
    <source>
        <dbReference type="SAM" id="Phobius"/>
    </source>
</evidence>
<feature type="transmembrane region" description="Helical" evidence="1">
    <location>
        <begin position="202"/>
        <end position="221"/>
    </location>
</feature>
<reference evidence="2" key="1">
    <citation type="submission" date="2020-05" db="EMBL/GenBank/DDBJ databases">
        <authorList>
            <person name="Chiriac C."/>
            <person name="Salcher M."/>
            <person name="Ghai R."/>
            <person name="Kavagutti S V."/>
        </authorList>
    </citation>
    <scope>NUCLEOTIDE SEQUENCE</scope>
</reference>
<dbReference type="EMBL" id="CAEZXP010000003">
    <property type="protein sequence ID" value="CAB4698733.1"/>
    <property type="molecule type" value="Genomic_DNA"/>
</dbReference>
<keyword evidence="1" id="KW-1133">Transmembrane helix</keyword>
<dbReference type="AlphaFoldDB" id="A0A6J6PPB5"/>
<keyword evidence="1" id="KW-0812">Transmembrane</keyword>
<keyword evidence="1" id="KW-0472">Membrane</keyword>
<feature type="transmembrane region" description="Helical" evidence="1">
    <location>
        <begin position="227"/>
        <end position="248"/>
    </location>
</feature>
<sequence>MSQAIGGQAVLEGVMMRGPRNWAVAVRTPDGQIALVAKEIQPLMARHWTLRLPVVRGVVALGESLSIGFKALAVSANYAAAEEAEGEATGNHELEEPAEIGRATLFFSFAVAIGFALMLFKVSPALLADLLPISNGGWFVLVEGVIRVTLFIGYLGVLSLIPSLRRVFQYHAAEHKAINAYEAGEELTPANVQRYSLIHPRCGTAFLLWVMVLSIFVYALFGRPEWYWLIVTRITFLPIIAGIAYELIRYAGKHSGNRVLMTLLAPGLWLQRLTTREPELDQLEVSIRALREVLDREGRGGPADTRVEVMA</sequence>
<gene>
    <name evidence="2" type="ORF">UFOPK2399_01205</name>
</gene>
<dbReference type="PANTHER" id="PTHR42867">
    <property type="entry name" value="MEMBRANE PROTEIN-RELATED"/>
    <property type="match status" value="1"/>
</dbReference>
<accession>A0A6J6PPB5</accession>
<dbReference type="InterPro" id="IPR010787">
    <property type="entry name" value="DUF1385"/>
</dbReference>
<proteinExistence type="predicted"/>